<sequence length="229" mass="25562">MPPDTKTQDLRRLEETIESANKEHAAKYEQVTKLLEVYGQKMESHEVKFGEIKDLIGGLTFQQNSFLQRLSSGRGEQIANHEQPGCSNGVNRNNWTREADQHPQQDISEEEAQEGSEDDPNIFTPQISINALEGTSGFQTLRVTGKVDKTSLFIMVDSGSTHNFINTEVARRLSCTLTSIRPLAIEAANGGQMNCTHVCKNFLWKMQGVQFSTDVFVVELNNCDIVLGV</sequence>
<organism evidence="2">
    <name type="scientific">Populus alba</name>
    <name type="common">White poplar</name>
    <dbReference type="NCBI Taxonomy" id="43335"/>
    <lineage>
        <taxon>Eukaryota</taxon>
        <taxon>Viridiplantae</taxon>
        <taxon>Streptophyta</taxon>
        <taxon>Embryophyta</taxon>
        <taxon>Tracheophyta</taxon>
        <taxon>Spermatophyta</taxon>
        <taxon>Magnoliopsida</taxon>
        <taxon>eudicotyledons</taxon>
        <taxon>Gunneridae</taxon>
        <taxon>Pentapetalae</taxon>
        <taxon>rosids</taxon>
        <taxon>fabids</taxon>
        <taxon>Malpighiales</taxon>
        <taxon>Salicaceae</taxon>
        <taxon>Saliceae</taxon>
        <taxon>Populus</taxon>
    </lineage>
</organism>
<dbReference type="EMBL" id="RCHU01000589">
    <property type="protein sequence ID" value="TKS00812.1"/>
    <property type="molecule type" value="Genomic_DNA"/>
</dbReference>
<gene>
    <name evidence="2" type="ORF">D5086_0000179560</name>
</gene>
<reference evidence="2" key="1">
    <citation type="submission" date="2018-10" db="EMBL/GenBank/DDBJ databases">
        <title>Population genomic analysis revealed the cold adaptation of white poplar.</title>
        <authorList>
            <person name="Liu Y.-J."/>
        </authorList>
    </citation>
    <scope>NUCLEOTIDE SEQUENCE [LARGE SCALE GENOMIC DNA]</scope>
    <source>
        <strain evidence="2">PAL-ZL1</strain>
    </source>
</reference>
<dbReference type="SUPFAM" id="SSF50630">
    <property type="entry name" value="Acid proteases"/>
    <property type="match status" value="1"/>
</dbReference>
<dbReference type="Gene3D" id="2.40.70.10">
    <property type="entry name" value="Acid Proteases"/>
    <property type="match status" value="1"/>
</dbReference>
<evidence type="ECO:0000313" key="2">
    <source>
        <dbReference type="EMBL" id="TKS00812.1"/>
    </source>
</evidence>
<dbReference type="CDD" id="cd00303">
    <property type="entry name" value="retropepsin_like"/>
    <property type="match status" value="1"/>
</dbReference>
<proteinExistence type="predicted"/>
<feature type="compositionally biased region" description="Polar residues" evidence="1">
    <location>
        <begin position="85"/>
        <end position="94"/>
    </location>
</feature>
<dbReference type="InterPro" id="IPR021109">
    <property type="entry name" value="Peptidase_aspartic_dom_sf"/>
</dbReference>
<protein>
    <submittedName>
        <fullName evidence="2">Uncharacterized protein</fullName>
    </submittedName>
</protein>
<dbReference type="AlphaFoldDB" id="A0A4U5PVF1"/>
<evidence type="ECO:0000256" key="1">
    <source>
        <dbReference type="SAM" id="MobiDB-lite"/>
    </source>
</evidence>
<comment type="caution">
    <text evidence="2">The sequence shown here is derived from an EMBL/GenBank/DDBJ whole genome shotgun (WGS) entry which is preliminary data.</text>
</comment>
<feature type="compositionally biased region" description="Acidic residues" evidence="1">
    <location>
        <begin position="107"/>
        <end position="120"/>
    </location>
</feature>
<accession>A0A4U5PVF1</accession>
<dbReference type="Pfam" id="PF08284">
    <property type="entry name" value="RVP_2"/>
    <property type="match status" value="1"/>
</dbReference>
<name>A0A4U5PVF1_POPAL</name>
<feature type="region of interest" description="Disordered" evidence="1">
    <location>
        <begin position="76"/>
        <end position="123"/>
    </location>
</feature>